<dbReference type="Pfam" id="PF13439">
    <property type="entry name" value="Glyco_transf_4"/>
    <property type="match status" value="1"/>
</dbReference>
<dbReference type="PANTHER" id="PTHR46401:SF2">
    <property type="entry name" value="GLYCOSYLTRANSFERASE WBBK-RELATED"/>
    <property type="match status" value="1"/>
</dbReference>
<keyword evidence="6" id="KW-1185">Reference proteome</keyword>
<dbReference type="Pfam" id="PF13692">
    <property type="entry name" value="Glyco_trans_1_4"/>
    <property type="match status" value="1"/>
</dbReference>
<evidence type="ECO:0000256" key="3">
    <source>
        <dbReference type="SAM" id="MobiDB-lite"/>
    </source>
</evidence>
<dbReference type="SUPFAM" id="SSF53756">
    <property type="entry name" value="UDP-Glycosyltransferase/glycogen phosphorylase"/>
    <property type="match status" value="1"/>
</dbReference>
<dbReference type="GO" id="GO:0016757">
    <property type="term" value="F:glycosyltransferase activity"/>
    <property type="evidence" value="ECO:0007669"/>
    <property type="project" value="UniProtKB-KW"/>
</dbReference>
<gene>
    <name evidence="5" type="ORF">FSW04_15755</name>
</gene>
<feature type="region of interest" description="Disordered" evidence="3">
    <location>
        <begin position="1"/>
        <end position="23"/>
    </location>
</feature>
<evidence type="ECO:0000313" key="6">
    <source>
        <dbReference type="Proteomes" id="UP000321805"/>
    </source>
</evidence>
<evidence type="ECO:0000256" key="1">
    <source>
        <dbReference type="ARBA" id="ARBA00022676"/>
    </source>
</evidence>
<proteinExistence type="predicted"/>
<dbReference type="CDD" id="cd03809">
    <property type="entry name" value="GT4_MtfB-like"/>
    <property type="match status" value="1"/>
</dbReference>
<dbReference type="OrthoDB" id="9801609at2"/>
<dbReference type="Proteomes" id="UP000321805">
    <property type="component" value="Chromosome"/>
</dbReference>
<name>A0A5B8U712_9ACTN</name>
<evidence type="ECO:0000256" key="2">
    <source>
        <dbReference type="ARBA" id="ARBA00022679"/>
    </source>
</evidence>
<dbReference type="PANTHER" id="PTHR46401">
    <property type="entry name" value="GLYCOSYLTRANSFERASE WBBK-RELATED"/>
    <property type="match status" value="1"/>
</dbReference>
<dbReference type="Gene3D" id="3.40.50.2000">
    <property type="entry name" value="Glycogen Phosphorylase B"/>
    <property type="match status" value="2"/>
</dbReference>
<sequence>MVRRGPQRRRRRPGQRRAPRRPRGPLSVRVLIDARAAARPELGGVERWARELSARLPALDPGRYRVARPPAALAHRPGHAWEQLWLPLRRADVLLCPANLAPLAGRRTVVVIHDVAALREPGWYSDLYVRWQRTVLPRIARRARLVITPSAFSRDEVVELLGVAPERVRVVHGGVDGRFTPAADVPAARAALGLASQPYVLTVASRTARKNLAALEPAAERLARRGVQLVAAGGDRPQFRGATPVSGVRALGHVDDALLPGLYAGAAAFVLPSLYEGFGLTALEALAAGVPVVAADRGALPEVCGDAAQLVDPTDPEALAGALERALDDPAPWRAAGPPRAAPLTWDATARAVDALLRGLA</sequence>
<dbReference type="InterPro" id="IPR028098">
    <property type="entry name" value="Glyco_trans_4-like_N"/>
</dbReference>
<organism evidence="5 6">
    <name type="scientific">Baekduia soli</name>
    <dbReference type="NCBI Taxonomy" id="496014"/>
    <lineage>
        <taxon>Bacteria</taxon>
        <taxon>Bacillati</taxon>
        <taxon>Actinomycetota</taxon>
        <taxon>Thermoleophilia</taxon>
        <taxon>Solirubrobacterales</taxon>
        <taxon>Baekduiaceae</taxon>
        <taxon>Baekduia</taxon>
    </lineage>
</organism>
<keyword evidence="2 5" id="KW-0808">Transferase</keyword>
<dbReference type="EMBL" id="CP042430">
    <property type="protein sequence ID" value="QEC48884.1"/>
    <property type="molecule type" value="Genomic_DNA"/>
</dbReference>
<keyword evidence="1" id="KW-0328">Glycosyltransferase</keyword>
<dbReference type="KEGG" id="bsol:FSW04_15755"/>
<evidence type="ECO:0000259" key="4">
    <source>
        <dbReference type="Pfam" id="PF13439"/>
    </source>
</evidence>
<dbReference type="AlphaFoldDB" id="A0A5B8U712"/>
<feature type="domain" description="Glycosyltransferase subfamily 4-like N-terminal" evidence="4">
    <location>
        <begin position="68"/>
        <end position="176"/>
    </location>
</feature>
<protein>
    <submittedName>
        <fullName evidence="5">Glycosyltransferase family 4 protein</fullName>
    </submittedName>
</protein>
<evidence type="ECO:0000313" key="5">
    <source>
        <dbReference type="EMBL" id="QEC48884.1"/>
    </source>
</evidence>
<accession>A0A5B8U712</accession>
<reference evidence="5 6" key="1">
    <citation type="journal article" date="2018" name="J. Microbiol.">
        <title>Baekduia soli gen. nov., sp. nov., a novel bacterium isolated from the soil of Baekdu Mountain and proposal of a novel family name, Baekduiaceae fam. nov.</title>
        <authorList>
            <person name="An D.S."/>
            <person name="Siddiqi M.Z."/>
            <person name="Kim K.H."/>
            <person name="Yu H.S."/>
            <person name="Im W.T."/>
        </authorList>
    </citation>
    <scope>NUCLEOTIDE SEQUENCE [LARGE SCALE GENOMIC DNA]</scope>
    <source>
        <strain evidence="5 6">BR7-21</strain>
    </source>
</reference>
<dbReference type="GO" id="GO:0009103">
    <property type="term" value="P:lipopolysaccharide biosynthetic process"/>
    <property type="evidence" value="ECO:0007669"/>
    <property type="project" value="TreeGrafter"/>
</dbReference>